<protein>
    <submittedName>
        <fullName evidence="3">3-oxoacyl-ACP reductase</fullName>
    </submittedName>
</protein>
<dbReference type="Gene3D" id="3.40.50.720">
    <property type="entry name" value="NAD(P)-binding Rossmann-like Domain"/>
    <property type="match status" value="1"/>
</dbReference>
<dbReference type="EMBL" id="NWUF01000034">
    <property type="protein sequence ID" value="PCE40166.1"/>
    <property type="molecule type" value="Genomic_DNA"/>
</dbReference>
<evidence type="ECO:0000256" key="2">
    <source>
        <dbReference type="ARBA" id="ARBA00023002"/>
    </source>
</evidence>
<keyword evidence="2" id="KW-0560">Oxidoreductase</keyword>
<name>A0A2A4FR51_9SPHN</name>
<gene>
    <name evidence="3" type="ORF">COO09_21820</name>
</gene>
<dbReference type="PANTHER" id="PTHR24321:SF8">
    <property type="entry name" value="ESTRADIOL 17-BETA-DEHYDROGENASE 8-RELATED"/>
    <property type="match status" value="1"/>
</dbReference>
<dbReference type="KEGG" id="rdi:CMV14_19535"/>
<accession>A0A2A4FR51</accession>
<comment type="similarity">
    <text evidence="1">Belongs to the short-chain dehydrogenases/reductases (SDR) family.</text>
</comment>
<dbReference type="NCBIfam" id="NF005559">
    <property type="entry name" value="PRK07231.1"/>
    <property type="match status" value="1"/>
</dbReference>
<evidence type="ECO:0000313" key="3">
    <source>
        <dbReference type="EMBL" id="PCE40166.1"/>
    </source>
</evidence>
<dbReference type="AlphaFoldDB" id="A0A2A4FR51"/>
<dbReference type="InterPro" id="IPR002347">
    <property type="entry name" value="SDR_fam"/>
</dbReference>
<keyword evidence="4" id="KW-1185">Reference proteome</keyword>
<dbReference type="SUPFAM" id="SSF51735">
    <property type="entry name" value="NAD(P)-binding Rossmann-fold domains"/>
    <property type="match status" value="1"/>
</dbReference>
<sequence length="263" mass="27891">MRILTEGGVGVAKFFPAGTVALVSGAGSGIGRAATIAFAREGAAVVASDRDESGLAQTVTTLREQGYEALGYAADMGREEDVRNLVNFVVASYGRLDCAFNNAGINIELDSDYDIAEFDRTMAVNSRGVFLSMKYELEIMREQRGGTIVNTASVMGIVAIPRQPGYVASKHAVIGMTKQAALQYGRRNIRVNAICPGMIETPLIQRRPGISLQAVHDHARTATALGRLGTPEDVAEAVIWLSSSRANYVTGTAMIVDGGFTAA</sequence>
<dbReference type="OrthoDB" id="9792355at2"/>
<dbReference type="PRINTS" id="PR00080">
    <property type="entry name" value="SDRFAMILY"/>
</dbReference>
<reference evidence="3 4" key="1">
    <citation type="submission" date="2017-09" db="EMBL/GenBank/DDBJ databases">
        <title>The Catabolism of 3,6-Dichlorosalicylic acid is Initiated by the Cytochrome P450 Monooxygenase DsmABC in Rhizorhabdus dicambivorans Ndbn-20.</title>
        <authorList>
            <person name="Na L."/>
        </authorList>
    </citation>
    <scope>NUCLEOTIDE SEQUENCE [LARGE SCALE GENOMIC DNA]</scope>
    <source>
        <strain evidence="3 4">Ndbn-20m</strain>
    </source>
</reference>
<dbReference type="PRINTS" id="PR00081">
    <property type="entry name" value="GDHRDH"/>
</dbReference>
<dbReference type="Pfam" id="PF13561">
    <property type="entry name" value="adh_short_C2"/>
    <property type="match status" value="1"/>
</dbReference>
<dbReference type="InterPro" id="IPR020904">
    <property type="entry name" value="Sc_DH/Rdtase_CS"/>
</dbReference>
<dbReference type="InterPro" id="IPR036291">
    <property type="entry name" value="NAD(P)-bd_dom_sf"/>
</dbReference>
<dbReference type="Proteomes" id="UP000218934">
    <property type="component" value="Unassembled WGS sequence"/>
</dbReference>
<evidence type="ECO:0000313" key="4">
    <source>
        <dbReference type="Proteomes" id="UP000218934"/>
    </source>
</evidence>
<dbReference type="GO" id="GO:0016491">
    <property type="term" value="F:oxidoreductase activity"/>
    <property type="evidence" value="ECO:0007669"/>
    <property type="project" value="UniProtKB-KW"/>
</dbReference>
<comment type="caution">
    <text evidence="3">The sequence shown here is derived from an EMBL/GenBank/DDBJ whole genome shotgun (WGS) entry which is preliminary data.</text>
</comment>
<dbReference type="FunFam" id="3.40.50.720:FF:000084">
    <property type="entry name" value="Short-chain dehydrogenase reductase"/>
    <property type="match status" value="1"/>
</dbReference>
<proteinExistence type="inferred from homology"/>
<dbReference type="PROSITE" id="PS00061">
    <property type="entry name" value="ADH_SHORT"/>
    <property type="match status" value="1"/>
</dbReference>
<dbReference type="CDD" id="cd05233">
    <property type="entry name" value="SDR_c"/>
    <property type="match status" value="1"/>
</dbReference>
<dbReference type="PANTHER" id="PTHR24321">
    <property type="entry name" value="DEHYDROGENASES, SHORT CHAIN"/>
    <property type="match status" value="1"/>
</dbReference>
<evidence type="ECO:0000256" key="1">
    <source>
        <dbReference type="ARBA" id="ARBA00006484"/>
    </source>
</evidence>
<organism evidence="3 4">
    <name type="scientific">Rhizorhabdus dicambivorans</name>
    <dbReference type="NCBI Taxonomy" id="1850238"/>
    <lineage>
        <taxon>Bacteria</taxon>
        <taxon>Pseudomonadati</taxon>
        <taxon>Pseudomonadota</taxon>
        <taxon>Alphaproteobacteria</taxon>
        <taxon>Sphingomonadales</taxon>
        <taxon>Sphingomonadaceae</taxon>
        <taxon>Rhizorhabdus</taxon>
    </lineage>
</organism>